<comment type="caution">
    <text evidence="3">The sequence shown here is derived from an EMBL/GenBank/DDBJ whole genome shotgun (WGS) entry which is preliminary data.</text>
</comment>
<dbReference type="PROSITE" id="PS00893">
    <property type="entry name" value="NUDIX_BOX"/>
    <property type="match status" value="1"/>
</dbReference>
<dbReference type="InterPro" id="IPR000086">
    <property type="entry name" value="NUDIX_hydrolase_dom"/>
</dbReference>
<dbReference type="Proteomes" id="UP000177698">
    <property type="component" value="Unassembled WGS sequence"/>
</dbReference>
<dbReference type="AlphaFoldDB" id="A0A1F7IE11"/>
<reference evidence="3 4" key="1">
    <citation type="journal article" date="2016" name="Nat. Commun.">
        <title>Thousands of microbial genomes shed light on interconnected biogeochemical processes in an aquifer system.</title>
        <authorList>
            <person name="Anantharaman K."/>
            <person name="Brown C.T."/>
            <person name="Hug L.A."/>
            <person name="Sharon I."/>
            <person name="Castelle C.J."/>
            <person name="Probst A.J."/>
            <person name="Thomas B.C."/>
            <person name="Singh A."/>
            <person name="Wilkins M.J."/>
            <person name="Karaoz U."/>
            <person name="Brodie E.L."/>
            <person name="Williams K.H."/>
            <person name="Hubbard S.S."/>
            <person name="Banfield J.F."/>
        </authorList>
    </citation>
    <scope>NUCLEOTIDE SEQUENCE [LARGE SCALE GENOMIC DNA]</scope>
</reference>
<proteinExistence type="predicted"/>
<keyword evidence="1" id="KW-0378">Hydrolase</keyword>
<dbReference type="PROSITE" id="PS51462">
    <property type="entry name" value="NUDIX"/>
    <property type="match status" value="1"/>
</dbReference>
<evidence type="ECO:0000259" key="2">
    <source>
        <dbReference type="PROSITE" id="PS51462"/>
    </source>
</evidence>
<dbReference type="InterPro" id="IPR020084">
    <property type="entry name" value="NUDIX_hydrolase_CS"/>
</dbReference>
<dbReference type="STRING" id="1802056.A2954_06965"/>
<dbReference type="EMBL" id="MGAG01000010">
    <property type="protein sequence ID" value="OGK41595.1"/>
    <property type="molecule type" value="Genomic_DNA"/>
</dbReference>
<evidence type="ECO:0000313" key="3">
    <source>
        <dbReference type="EMBL" id="OGK41595.1"/>
    </source>
</evidence>
<gene>
    <name evidence="3" type="ORF">A2954_06965</name>
</gene>
<dbReference type="GO" id="GO:0016787">
    <property type="term" value="F:hydrolase activity"/>
    <property type="evidence" value="ECO:0007669"/>
    <property type="project" value="UniProtKB-KW"/>
</dbReference>
<dbReference type="Pfam" id="PF00293">
    <property type="entry name" value="NUDIX"/>
    <property type="match status" value="1"/>
</dbReference>
<evidence type="ECO:0000313" key="4">
    <source>
        <dbReference type="Proteomes" id="UP000177698"/>
    </source>
</evidence>
<accession>A0A1F7IE11</accession>
<name>A0A1F7IE11_9BACT</name>
<dbReference type="Gene3D" id="3.90.79.10">
    <property type="entry name" value="Nucleoside Triphosphate Pyrophosphohydrolase"/>
    <property type="match status" value="1"/>
</dbReference>
<protein>
    <recommendedName>
        <fullName evidence="2">Nudix hydrolase domain-containing protein</fullName>
    </recommendedName>
</protein>
<evidence type="ECO:0000256" key="1">
    <source>
        <dbReference type="ARBA" id="ARBA00022801"/>
    </source>
</evidence>
<dbReference type="SUPFAM" id="SSF55811">
    <property type="entry name" value="Nudix"/>
    <property type="match status" value="1"/>
</dbReference>
<feature type="domain" description="Nudix hydrolase" evidence="2">
    <location>
        <begin position="29"/>
        <end position="159"/>
    </location>
</feature>
<dbReference type="InterPro" id="IPR015797">
    <property type="entry name" value="NUDIX_hydrolase-like_dom_sf"/>
</dbReference>
<sequence>MKYEIVDIIDENNKVFYKTSKQEAHEKGLLHSCVISEIINSKGEWLLFLPSDYKQDKDQYVSPIGGHVRSGESLEDGLKREAFEEAGLKNFKFKFIGKGIYNRFVIGRQENHFFNVYEIYTDKTAILSHETKNFKYFTKNEIIENMKKNPHMFGGAFHFVYKNIYKEFEDL</sequence>
<organism evidence="3 4">
    <name type="scientific">Candidatus Roizmanbacteria bacterium RIFCSPLOWO2_01_FULL_37_12</name>
    <dbReference type="NCBI Taxonomy" id="1802056"/>
    <lineage>
        <taxon>Bacteria</taxon>
        <taxon>Candidatus Roizmaniibacteriota</taxon>
    </lineage>
</organism>